<gene>
    <name evidence="3" type="ordered locus">Hprae_0050</name>
</gene>
<dbReference type="eggNOG" id="COG0614">
    <property type="taxonomic scope" value="Bacteria"/>
</dbReference>
<evidence type="ECO:0000256" key="1">
    <source>
        <dbReference type="ARBA" id="ARBA00008814"/>
    </source>
</evidence>
<dbReference type="AlphaFoldDB" id="E3DLV1"/>
<comment type="similarity">
    <text evidence="1">Belongs to the bacterial solute-binding protein 8 family.</text>
</comment>
<dbReference type="EMBL" id="CP002175">
    <property type="protein sequence ID" value="ADO76210.1"/>
    <property type="molecule type" value="Genomic_DNA"/>
</dbReference>
<dbReference type="InterPro" id="IPR050902">
    <property type="entry name" value="ABC_Transporter_SBP"/>
</dbReference>
<dbReference type="STRING" id="572479.Hprae_0050"/>
<dbReference type="HOGENOM" id="CLU_038034_7_0_9"/>
<dbReference type="RefSeq" id="WP_014552245.1">
    <property type="nucleotide sequence ID" value="NC_017455.1"/>
</dbReference>
<dbReference type="SUPFAM" id="SSF53807">
    <property type="entry name" value="Helical backbone' metal receptor"/>
    <property type="match status" value="1"/>
</dbReference>
<evidence type="ECO:0000313" key="4">
    <source>
        <dbReference type="Proteomes" id="UP000006866"/>
    </source>
</evidence>
<name>E3DLV1_HALPG</name>
<dbReference type="OrthoDB" id="89746at2"/>
<dbReference type="Gene3D" id="3.40.50.1980">
    <property type="entry name" value="Nitrogenase molybdenum iron protein domain"/>
    <property type="match status" value="2"/>
</dbReference>
<proteinExistence type="inferred from homology"/>
<dbReference type="KEGG" id="hpk:Hprae_0050"/>
<evidence type="ECO:0000259" key="2">
    <source>
        <dbReference type="PROSITE" id="PS50983"/>
    </source>
</evidence>
<organism evidence="3 4">
    <name type="scientific">Halanaerobium praevalens (strain ATCC 33744 / DSM 2228 / GSL)</name>
    <dbReference type="NCBI Taxonomy" id="572479"/>
    <lineage>
        <taxon>Bacteria</taxon>
        <taxon>Bacillati</taxon>
        <taxon>Bacillota</taxon>
        <taxon>Clostridia</taxon>
        <taxon>Halanaerobiales</taxon>
        <taxon>Halanaerobiaceae</taxon>
        <taxon>Halanaerobium</taxon>
    </lineage>
</organism>
<accession>E3DLV1</accession>
<evidence type="ECO:0000313" key="3">
    <source>
        <dbReference type="EMBL" id="ADO76210.1"/>
    </source>
</evidence>
<sequence length="319" mass="35725">MRKRIIFLIIICLFSFLFLGGSVLAANHYPVTITNFNEQGEAQTITFSKKPERVITTNQPPTELLLKLGLEDYMVGTAWLDNPILPELKEKYQQIPVLADRYPAKEIVIAKNPDLIIGWKSVFAANNLGSTSSWKQKGVKTFIQRNSGVKEKSSLENVFKDIRDLATIFAVEKRAAELIEPIEAKIDYIAQKTKGKEPVKVLILESSGNNKYRAYGQNSLVNDLVEKAGGENLVQKKANQSYGPENIIAKNPDVIISIYYLEQSQNQASLANNKVLANVKAIKDKRIVNTPLAETYAGGIRTINSIDRFAQAFYPELFE</sequence>
<keyword evidence="4" id="KW-1185">Reference proteome</keyword>
<dbReference type="PANTHER" id="PTHR30535:SF7">
    <property type="entry name" value="IRON(III) DICITRATE-BINDING PROTEIN"/>
    <property type="match status" value="1"/>
</dbReference>
<dbReference type="PROSITE" id="PS50983">
    <property type="entry name" value="FE_B12_PBP"/>
    <property type="match status" value="1"/>
</dbReference>
<dbReference type="Proteomes" id="UP000006866">
    <property type="component" value="Chromosome"/>
</dbReference>
<dbReference type="InterPro" id="IPR002491">
    <property type="entry name" value="ABC_transptr_periplasmic_BD"/>
</dbReference>
<dbReference type="PANTHER" id="PTHR30535">
    <property type="entry name" value="VITAMIN B12-BINDING PROTEIN"/>
    <property type="match status" value="1"/>
</dbReference>
<feature type="domain" description="Fe/B12 periplasmic-binding" evidence="2">
    <location>
        <begin position="53"/>
        <end position="317"/>
    </location>
</feature>
<dbReference type="PATRIC" id="fig|572479.3.peg.52"/>
<dbReference type="Pfam" id="PF01497">
    <property type="entry name" value="Peripla_BP_2"/>
    <property type="match status" value="1"/>
</dbReference>
<reference evidence="3 4" key="2">
    <citation type="journal article" date="2011" name="Stand. Genomic Sci.">
        <title>Complete genome sequence of the extremely halophilic Halanaerobium praevalens type strain (GSL).</title>
        <authorList>
            <person name="Ivanova N."/>
            <person name="Sikorski J."/>
            <person name="Chertkov O."/>
            <person name="Nolan M."/>
            <person name="Lucas S."/>
            <person name="Hammon N."/>
            <person name="Deshpande S."/>
            <person name="Cheng J.F."/>
            <person name="Tapia R."/>
            <person name="Han C."/>
            <person name="Goodwin L."/>
            <person name="Pitluck S."/>
            <person name="Huntemann M."/>
            <person name="Liolios K."/>
            <person name="Pagani I."/>
            <person name="Mavromatis K."/>
            <person name="Ovchinikova G."/>
            <person name="Pati A."/>
            <person name="Chen A."/>
            <person name="Palaniappan K."/>
            <person name="Land M."/>
            <person name="Hauser L."/>
            <person name="Brambilla E.M."/>
            <person name="Kannan K.P."/>
            <person name="Rohde M."/>
            <person name="Tindall B.J."/>
            <person name="Goker M."/>
            <person name="Detter J.C."/>
            <person name="Woyke T."/>
            <person name="Bristow J."/>
            <person name="Eisen J.A."/>
            <person name="Markowitz V."/>
            <person name="Hugenholtz P."/>
            <person name="Kyrpides N.C."/>
            <person name="Klenk H.P."/>
            <person name="Lapidus A."/>
        </authorList>
    </citation>
    <scope>NUCLEOTIDE SEQUENCE [LARGE SCALE GENOMIC DNA]</scope>
    <source>
        <strain evidence="4">ATCC 33744 / DSM 2228 / GSL</strain>
    </source>
</reference>
<reference evidence="4" key="1">
    <citation type="submission" date="2010-10" db="EMBL/GenBank/DDBJ databases">
        <title>The complete genome of Halanaerobium praevalens DSM 2228.</title>
        <authorList>
            <consortium name="US DOE Joint Genome Institute (JGI-PGF)"/>
            <person name="Lucas S."/>
            <person name="Copeland A."/>
            <person name="Lapidus A."/>
            <person name="Glavina del Rio T."/>
            <person name="Dalin E."/>
            <person name="Tice H."/>
            <person name="Bruce D."/>
            <person name="Goodwin L."/>
            <person name="Pitluck S."/>
            <person name="Kyrpides N."/>
            <person name="Mavromatis K."/>
            <person name="Ivanova N."/>
            <person name="Ovchinnikova G."/>
            <person name="Chertkov O."/>
            <person name="Detter J.C."/>
            <person name="Han C."/>
            <person name="Larimer F."/>
            <person name="Land M."/>
            <person name="Hauser L."/>
            <person name="Markowitz V."/>
            <person name="Cheng J.-F."/>
            <person name="Hugenholtz P."/>
            <person name="Woyke T."/>
            <person name="Wu D."/>
            <person name="Tindall B."/>
            <person name="Pomrenke H.G."/>
            <person name="Brambilla E."/>
            <person name="Klenk H.-P."/>
            <person name="Eisen J.A."/>
        </authorList>
    </citation>
    <scope>NUCLEOTIDE SEQUENCE [LARGE SCALE GENOMIC DNA]</scope>
    <source>
        <strain evidence="4">ATCC 33744 / DSM 2228 / GSL</strain>
    </source>
</reference>
<protein>
    <submittedName>
        <fullName evidence="3">Periplasmic binding protein</fullName>
    </submittedName>
</protein>